<accession>A0A2M7AQR7</accession>
<dbReference type="PANTHER" id="PTHR43566">
    <property type="entry name" value="CONSERVED PROTEIN"/>
    <property type="match status" value="1"/>
</dbReference>
<dbReference type="PANTHER" id="PTHR43566:SF1">
    <property type="entry name" value="AAA+ ATPASE DOMAIN-CONTAINING PROTEIN"/>
    <property type="match status" value="1"/>
</dbReference>
<dbReference type="InterPro" id="IPR025420">
    <property type="entry name" value="DUF4143"/>
</dbReference>
<gene>
    <name evidence="3" type="ORF">COS80_00185</name>
</gene>
<feature type="non-terminal residue" evidence="3">
    <location>
        <position position="367"/>
    </location>
</feature>
<evidence type="ECO:0008006" key="5">
    <source>
        <dbReference type="Google" id="ProtNLM"/>
    </source>
</evidence>
<dbReference type="Pfam" id="PF13173">
    <property type="entry name" value="AAA_14"/>
    <property type="match status" value="1"/>
</dbReference>
<evidence type="ECO:0000313" key="4">
    <source>
        <dbReference type="Proteomes" id="UP000230972"/>
    </source>
</evidence>
<dbReference type="SUPFAM" id="SSF52540">
    <property type="entry name" value="P-loop containing nucleoside triphosphate hydrolases"/>
    <property type="match status" value="1"/>
</dbReference>
<feature type="domain" description="AAA" evidence="1">
    <location>
        <begin position="19"/>
        <end position="143"/>
    </location>
</feature>
<sequence>MKPRTLTTQLEKAIENREKKVIFLWGARQTGKSTILKFLFQKYGGSFFNFENLDDQRLFTPSLKNLEANIALKEGDKKGRCVFIDEIQKYPESTQSIKLLTDETDHIVIATGSSEMRAKTNQFDTLAGRYREYVLFPLSPDEIVNFAKEKAPRESFLTDLMIYGGYPGVALATNKIEELKNITQNSVVKDIVDIYELKNIDLVYNLLRLLAMQIGNLINVSELASSLNTTKITIDNYLTILSKNRVIYFLEPFRSNKRRAYLSRKKVYFLDLGIRNALIDDFRPIDVRQDLGAIFENLITIGSLRKVFYQRNNNRLYYYREIGGAQKEIDLIIETPEGKKTGHEIKFNGGKINKFPELGIGGYKVVS</sequence>
<dbReference type="Pfam" id="PF13635">
    <property type="entry name" value="DUF4143"/>
    <property type="match status" value="1"/>
</dbReference>
<reference evidence="4" key="1">
    <citation type="submission" date="2017-09" db="EMBL/GenBank/DDBJ databases">
        <title>Depth-based differentiation of microbial function through sediment-hosted aquifers and enrichment of novel symbionts in the deep terrestrial subsurface.</title>
        <authorList>
            <person name="Probst A.J."/>
            <person name="Ladd B."/>
            <person name="Jarett J.K."/>
            <person name="Geller-Mcgrath D.E."/>
            <person name="Sieber C.M.K."/>
            <person name="Emerson J.B."/>
            <person name="Anantharaman K."/>
            <person name="Thomas B.C."/>
            <person name="Malmstrom R."/>
            <person name="Stieglmeier M."/>
            <person name="Klingl A."/>
            <person name="Woyke T."/>
            <person name="Ryan C.M."/>
            <person name="Banfield J.F."/>
        </authorList>
    </citation>
    <scope>NUCLEOTIDE SEQUENCE [LARGE SCALE GENOMIC DNA]</scope>
</reference>
<evidence type="ECO:0000313" key="3">
    <source>
        <dbReference type="EMBL" id="PIU72003.1"/>
    </source>
</evidence>
<proteinExistence type="predicted"/>
<protein>
    <recommendedName>
        <fullName evidence="5">AAA+ ATPase domain-containing protein</fullName>
    </recommendedName>
</protein>
<dbReference type="InterPro" id="IPR041682">
    <property type="entry name" value="AAA_14"/>
</dbReference>
<dbReference type="Proteomes" id="UP000230972">
    <property type="component" value="Unassembled WGS sequence"/>
</dbReference>
<organism evidence="3 4">
    <name type="scientific">Candidatus Woesebacteria bacterium CG06_land_8_20_14_3_00_39_27</name>
    <dbReference type="NCBI Taxonomy" id="1975057"/>
    <lineage>
        <taxon>Bacteria</taxon>
        <taxon>Candidatus Woeseibacteriota</taxon>
    </lineage>
</organism>
<evidence type="ECO:0000259" key="1">
    <source>
        <dbReference type="Pfam" id="PF13173"/>
    </source>
</evidence>
<name>A0A2M7AQR7_9BACT</name>
<dbReference type="EMBL" id="PEWC01000006">
    <property type="protein sequence ID" value="PIU72003.1"/>
    <property type="molecule type" value="Genomic_DNA"/>
</dbReference>
<evidence type="ECO:0000259" key="2">
    <source>
        <dbReference type="Pfam" id="PF13635"/>
    </source>
</evidence>
<dbReference type="InterPro" id="IPR027417">
    <property type="entry name" value="P-loop_NTPase"/>
</dbReference>
<dbReference type="AlphaFoldDB" id="A0A2M7AQR7"/>
<comment type="caution">
    <text evidence="3">The sequence shown here is derived from an EMBL/GenBank/DDBJ whole genome shotgun (WGS) entry which is preliminary data.</text>
</comment>
<feature type="domain" description="DUF4143" evidence="2">
    <location>
        <begin position="189"/>
        <end position="347"/>
    </location>
</feature>
<dbReference type="Gene3D" id="3.40.50.300">
    <property type="entry name" value="P-loop containing nucleotide triphosphate hydrolases"/>
    <property type="match status" value="1"/>
</dbReference>